<accession>A0A377G980</accession>
<reference evidence="2 3" key="1">
    <citation type="submission" date="2018-06" db="EMBL/GenBank/DDBJ databases">
        <authorList>
            <consortium name="Pathogen Informatics"/>
            <person name="Doyle S."/>
        </authorList>
    </citation>
    <scope>NUCLEOTIDE SEQUENCE [LARGE SCALE GENOMIC DNA]</scope>
    <source>
        <strain evidence="2 3">NCTC11370</strain>
    </source>
</reference>
<name>A0A377G980_9GAMM</name>
<gene>
    <name evidence="2" type="ORF">NCTC11370_01349</name>
</gene>
<feature type="transmembrane region" description="Helical" evidence="1">
    <location>
        <begin position="12"/>
        <end position="35"/>
    </location>
</feature>
<keyword evidence="1" id="KW-1133">Transmembrane helix</keyword>
<sequence>MNLLQINLIKGLIIAAVINCIVALPLIFIILLITNNKQIMGEYKNKLLSNVLGWITFLLMAISSLLMFYSFFFS</sequence>
<keyword evidence="1" id="KW-0472">Membrane</keyword>
<protein>
    <submittedName>
        <fullName evidence="2">Mn2+ and Fe2+ transporters of the NRAMP family</fullName>
    </submittedName>
</protein>
<keyword evidence="1" id="KW-0812">Transmembrane</keyword>
<dbReference type="AlphaFoldDB" id="A0A377G980"/>
<evidence type="ECO:0000256" key="1">
    <source>
        <dbReference type="SAM" id="Phobius"/>
    </source>
</evidence>
<proteinExistence type="predicted"/>
<feature type="transmembrane region" description="Helical" evidence="1">
    <location>
        <begin position="47"/>
        <end position="72"/>
    </location>
</feature>
<evidence type="ECO:0000313" key="2">
    <source>
        <dbReference type="EMBL" id="STO21284.1"/>
    </source>
</evidence>
<dbReference type="STRING" id="1094715.GCA_000236165_01074"/>
<evidence type="ECO:0000313" key="3">
    <source>
        <dbReference type="Proteomes" id="UP000254554"/>
    </source>
</evidence>
<keyword evidence="3" id="KW-1185">Reference proteome</keyword>
<organism evidence="2 3">
    <name type="scientific">Fluoribacter dumoffii</name>
    <dbReference type="NCBI Taxonomy" id="463"/>
    <lineage>
        <taxon>Bacteria</taxon>
        <taxon>Pseudomonadati</taxon>
        <taxon>Pseudomonadota</taxon>
        <taxon>Gammaproteobacteria</taxon>
        <taxon>Legionellales</taxon>
        <taxon>Legionellaceae</taxon>
        <taxon>Fluoribacter</taxon>
    </lineage>
</organism>
<dbReference type="Proteomes" id="UP000254554">
    <property type="component" value="Unassembled WGS sequence"/>
</dbReference>
<dbReference type="EMBL" id="UGGT01000001">
    <property type="protein sequence ID" value="STO21284.1"/>
    <property type="molecule type" value="Genomic_DNA"/>
</dbReference>